<protein>
    <submittedName>
        <fullName evidence="3">Cag pathogenicity island protein Cag5</fullName>
    </submittedName>
</protein>
<evidence type="ECO:0000259" key="2">
    <source>
        <dbReference type="Pfam" id="PF08332"/>
    </source>
</evidence>
<evidence type="ECO:0000313" key="4">
    <source>
        <dbReference type="Proteomes" id="UP001156670"/>
    </source>
</evidence>
<dbReference type="PIRSF" id="PIRSF028470">
    <property type="entry name" value="UCP028470"/>
    <property type="match status" value="1"/>
</dbReference>
<dbReference type="Proteomes" id="UP001156670">
    <property type="component" value="Unassembled WGS sequence"/>
</dbReference>
<dbReference type="NCBIfam" id="TIGR02246">
    <property type="entry name" value="SgcJ/EcaC family oxidoreductase"/>
    <property type="match status" value="1"/>
</dbReference>
<proteinExistence type="predicted"/>
<accession>A0ABQ5XQR7</accession>
<gene>
    <name evidence="3" type="ORF">GCM10007901_25670</name>
</gene>
<keyword evidence="1" id="KW-0732">Signal</keyword>
<comment type="caution">
    <text evidence="3">The sequence shown here is derived from an EMBL/GenBank/DDBJ whole genome shotgun (WGS) entry which is preliminary data.</text>
</comment>
<dbReference type="InterPro" id="IPR013543">
    <property type="entry name" value="Ca/CaM-dep_prot_kinase-assoc"/>
</dbReference>
<feature type="signal peptide" evidence="1">
    <location>
        <begin position="1"/>
        <end position="18"/>
    </location>
</feature>
<dbReference type="InterPro" id="IPR016887">
    <property type="entry name" value="UCP028470_steroid_isom-rel"/>
</dbReference>
<dbReference type="Gene3D" id="3.10.450.50">
    <property type="match status" value="1"/>
</dbReference>
<feature type="chain" id="PRO_5046537415" evidence="1">
    <location>
        <begin position="19"/>
        <end position="161"/>
    </location>
</feature>
<evidence type="ECO:0000313" key="3">
    <source>
        <dbReference type="EMBL" id="GLQ93616.1"/>
    </source>
</evidence>
<keyword evidence="4" id="KW-1185">Reference proteome</keyword>
<dbReference type="InterPro" id="IPR011944">
    <property type="entry name" value="Steroid_delta5-4_isomerase"/>
</dbReference>
<sequence length="161" mass="17947">MKQILLALALLFSTAAFAKDAAIPKLYSQVAAAPTDPREAEIAALFDRWNATLATGDADKVVALYASNGVLEPTVSNEVRVTPAAIKDYFVKFLKMKPQAVINYREIRFLADDAALDTGVYTFTLTKEGKVQKVHARYTYVYEKINGEWKIMNHHSSMMPE</sequence>
<organism evidence="3 4">
    <name type="scientific">Dyella acidisoli</name>
    <dbReference type="NCBI Taxonomy" id="1867834"/>
    <lineage>
        <taxon>Bacteria</taxon>
        <taxon>Pseudomonadati</taxon>
        <taxon>Pseudomonadota</taxon>
        <taxon>Gammaproteobacteria</taxon>
        <taxon>Lysobacterales</taxon>
        <taxon>Rhodanobacteraceae</taxon>
        <taxon>Dyella</taxon>
    </lineage>
</organism>
<dbReference type="SUPFAM" id="SSF54427">
    <property type="entry name" value="NTF2-like"/>
    <property type="match status" value="1"/>
</dbReference>
<reference evidence="4" key="1">
    <citation type="journal article" date="2019" name="Int. J. Syst. Evol. Microbiol.">
        <title>The Global Catalogue of Microorganisms (GCM) 10K type strain sequencing project: providing services to taxonomists for standard genome sequencing and annotation.</title>
        <authorList>
            <consortium name="The Broad Institute Genomics Platform"/>
            <consortium name="The Broad Institute Genome Sequencing Center for Infectious Disease"/>
            <person name="Wu L."/>
            <person name="Ma J."/>
        </authorList>
    </citation>
    <scope>NUCLEOTIDE SEQUENCE [LARGE SCALE GENOMIC DNA]</scope>
    <source>
        <strain evidence="4">NBRC 111980</strain>
    </source>
</reference>
<dbReference type="Pfam" id="PF08332">
    <property type="entry name" value="CaMKII_AD"/>
    <property type="match status" value="1"/>
</dbReference>
<feature type="domain" description="Calcium/calmodulin-dependent protein kinase II association-domain" evidence="2">
    <location>
        <begin position="38"/>
        <end position="160"/>
    </location>
</feature>
<dbReference type="RefSeq" id="WP_284321323.1">
    <property type="nucleotide sequence ID" value="NZ_BSOB01000021.1"/>
</dbReference>
<dbReference type="InterPro" id="IPR032710">
    <property type="entry name" value="NTF2-like_dom_sf"/>
</dbReference>
<name>A0ABQ5XQR7_9GAMM</name>
<dbReference type="EMBL" id="BSOB01000021">
    <property type="protein sequence ID" value="GLQ93616.1"/>
    <property type="molecule type" value="Genomic_DNA"/>
</dbReference>
<evidence type="ECO:0000256" key="1">
    <source>
        <dbReference type="SAM" id="SignalP"/>
    </source>
</evidence>